<reference evidence="2 3" key="1">
    <citation type="submission" date="2020-10" db="EMBL/GenBank/DDBJ databases">
        <title>Ramlibacter sp. HM2 16S ribosomal RNA gene Genome sequencing and assembly.</title>
        <authorList>
            <person name="Kang M."/>
        </authorList>
    </citation>
    <scope>NUCLEOTIDE SEQUENCE [LARGE SCALE GENOMIC DNA]</scope>
    <source>
        <strain evidence="2 3">HM2</strain>
    </source>
</reference>
<organism evidence="2 3">
    <name type="scientific">Ramlibacter pallidus</name>
    <dbReference type="NCBI Taxonomy" id="2780087"/>
    <lineage>
        <taxon>Bacteria</taxon>
        <taxon>Pseudomonadati</taxon>
        <taxon>Pseudomonadota</taxon>
        <taxon>Betaproteobacteria</taxon>
        <taxon>Burkholderiales</taxon>
        <taxon>Comamonadaceae</taxon>
        <taxon>Ramlibacter</taxon>
    </lineage>
</organism>
<accession>A0ABR9S3T6</accession>
<sequence>MNMPAITALVDQWLAAYADADTARRTDAIRVAWHPQGRLVDPPMEARGHQAINDQAATLLAQFPGHRFERTTEVDAHHQFLRYGWRLLDAAGAVRLEGLDVAELDADGRLLGVVGFFGPLPSRW</sequence>
<keyword evidence="3" id="KW-1185">Reference proteome</keyword>
<evidence type="ECO:0000313" key="2">
    <source>
        <dbReference type="EMBL" id="MBE7368171.1"/>
    </source>
</evidence>
<dbReference type="SUPFAM" id="SSF54427">
    <property type="entry name" value="NTF2-like"/>
    <property type="match status" value="1"/>
</dbReference>
<protein>
    <submittedName>
        <fullName evidence="2">Nuclear transport factor 2 family protein</fullName>
    </submittedName>
</protein>
<dbReference type="Pfam" id="PF12680">
    <property type="entry name" value="SnoaL_2"/>
    <property type="match status" value="1"/>
</dbReference>
<comment type="caution">
    <text evidence="2">The sequence shown here is derived from an EMBL/GenBank/DDBJ whole genome shotgun (WGS) entry which is preliminary data.</text>
</comment>
<feature type="domain" description="SnoaL-like" evidence="1">
    <location>
        <begin position="16"/>
        <end position="110"/>
    </location>
</feature>
<dbReference type="RefSeq" id="WP_193676780.1">
    <property type="nucleotide sequence ID" value="NZ_JADDIV010000003.1"/>
</dbReference>
<dbReference type="InterPro" id="IPR032710">
    <property type="entry name" value="NTF2-like_dom_sf"/>
</dbReference>
<gene>
    <name evidence="2" type="ORF">IM787_11390</name>
</gene>
<evidence type="ECO:0000259" key="1">
    <source>
        <dbReference type="Pfam" id="PF12680"/>
    </source>
</evidence>
<proteinExistence type="predicted"/>
<evidence type="ECO:0000313" key="3">
    <source>
        <dbReference type="Proteomes" id="UP000806285"/>
    </source>
</evidence>
<dbReference type="InterPro" id="IPR037401">
    <property type="entry name" value="SnoaL-like"/>
</dbReference>
<name>A0ABR9S3T6_9BURK</name>
<dbReference type="Proteomes" id="UP000806285">
    <property type="component" value="Unassembled WGS sequence"/>
</dbReference>
<dbReference type="EMBL" id="JADDIV010000003">
    <property type="protein sequence ID" value="MBE7368171.1"/>
    <property type="molecule type" value="Genomic_DNA"/>
</dbReference>
<dbReference type="Gene3D" id="3.10.450.50">
    <property type="match status" value="1"/>
</dbReference>